<dbReference type="GO" id="GO:0005737">
    <property type="term" value="C:cytoplasm"/>
    <property type="evidence" value="ECO:0007669"/>
    <property type="project" value="TreeGrafter"/>
</dbReference>
<feature type="compositionally biased region" description="Polar residues" evidence="3">
    <location>
        <begin position="302"/>
        <end position="316"/>
    </location>
</feature>
<dbReference type="SUPFAM" id="SSF53927">
    <property type="entry name" value="Cytidine deaminase-like"/>
    <property type="match status" value="1"/>
</dbReference>
<evidence type="ECO:0000313" key="6">
    <source>
        <dbReference type="Proteomes" id="UP001177140"/>
    </source>
</evidence>
<dbReference type="Pfam" id="PF00383">
    <property type="entry name" value="dCMP_cyt_deam_1"/>
    <property type="match status" value="1"/>
</dbReference>
<dbReference type="EMBL" id="JAJJMA010296202">
    <property type="protein sequence ID" value="MCL7047716.1"/>
    <property type="molecule type" value="Genomic_DNA"/>
</dbReference>
<accession>A0AA42B2A4</accession>
<dbReference type="PANTHER" id="PTHR11079">
    <property type="entry name" value="CYTOSINE DEAMINASE FAMILY MEMBER"/>
    <property type="match status" value="1"/>
</dbReference>
<comment type="caution">
    <text evidence="5">The sequence shown here is derived from an EMBL/GenBank/DDBJ whole genome shotgun (WGS) entry which is preliminary data.</text>
</comment>
<name>A0AA42B2A4_PAPNU</name>
<dbReference type="GO" id="GO:0046872">
    <property type="term" value="F:metal ion binding"/>
    <property type="evidence" value="ECO:0007669"/>
    <property type="project" value="UniProtKB-KW"/>
</dbReference>
<evidence type="ECO:0000259" key="4">
    <source>
        <dbReference type="PROSITE" id="PS51747"/>
    </source>
</evidence>
<evidence type="ECO:0000313" key="5">
    <source>
        <dbReference type="EMBL" id="MCL7047716.1"/>
    </source>
</evidence>
<dbReference type="Proteomes" id="UP001177140">
    <property type="component" value="Unassembled WGS sequence"/>
</dbReference>
<dbReference type="InterPro" id="IPR002125">
    <property type="entry name" value="CMP_dCMP_dom"/>
</dbReference>
<dbReference type="GO" id="GO:0002100">
    <property type="term" value="P:tRNA wobble adenosine to inosine editing"/>
    <property type="evidence" value="ECO:0007669"/>
    <property type="project" value="InterPro"/>
</dbReference>
<dbReference type="InterPro" id="IPR016193">
    <property type="entry name" value="Cytidine_deaminase-like"/>
</dbReference>
<sequence length="418" mass="46792">MAMKKWEILHIPDKIPFKPDEQPTVDVFASVIEPKLTNTLVRKLNKVAPMENYRHIKRVWKKKSVEGGDFQLILILCIVGENGNELESIPEDVLELINAHQLSPFVAKVHKYAAISRDEWSEQCKLWPTSYHPPTYNIEGITGFNEEDSESIFHFMKMALELTQLGHCTGKVVNAAVIVDPSTKQVIASANDQTCQASASTMIDTSFEQKDTASSHQSDADAVAIREALFCNSSHALAENKESYTGVSCLYPWNWSEQNSIAGNAYSWHPLRHAALVAIEHASSRDRRLFPGSLDPEDQPIDQRSGTISSPNSSPAKRQKFDITKDVKVLKTCSNGGSHSEEGEKPYLCTGCDIFVAWEPCTMCAMALVHQRIRRIFYAFPNPNCGALGSVYRLQGEKSLNHHYAVFRVVLPEEPMKT</sequence>
<dbReference type="PANTHER" id="PTHR11079:SF156">
    <property type="entry name" value="INACTIVE TRNA-SPECIFIC ADENOSINE DEAMINASE-LIKE PROTEIN 3-RELATED"/>
    <property type="match status" value="1"/>
</dbReference>
<protein>
    <recommendedName>
        <fullName evidence="4">CMP/dCMP-type deaminase domain-containing protein</fullName>
    </recommendedName>
</protein>
<evidence type="ECO:0000256" key="2">
    <source>
        <dbReference type="ARBA" id="ARBA00038160"/>
    </source>
</evidence>
<proteinExistence type="inferred from homology"/>
<evidence type="ECO:0000256" key="3">
    <source>
        <dbReference type="SAM" id="MobiDB-lite"/>
    </source>
</evidence>
<comment type="similarity">
    <text evidence="2">Belongs to the cytidine and deoxycytidylate deaminase family. ADAT3 subfamily.</text>
</comment>
<dbReference type="GO" id="GO:0005634">
    <property type="term" value="C:nucleus"/>
    <property type="evidence" value="ECO:0007669"/>
    <property type="project" value="TreeGrafter"/>
</dbReference>
<reference evidence="5" key="1">
    <citation type="submission" date="2022-03" db="EMBL/GenBank/DDBJ databases">
        <title>A functionally conserved STORR gene fusion in Papaver species that diverged 16.8 million years ago.</title>
        <authorList>
            <person name="Catania T."/>
        </authorList>
    </citation>
    <scope>NUCLEOTIDE SEQUENCE</scope>
    <source>
        <strain evidence="5">S-191538</strain>
    </source>
</reference>
<evidence type="ECO:0000256" key="1">
    <source>
        <dbReference type="ARBA" id="ARBA00022694"/>
    </source>
</evidence>
<feature type="domain" description="CMP/dCMP-type deaminase" evidence="4">
    <location>
        <begin position="266"/>
        <end position="407"/>
    </location>
</feature>
<organism evidence="5 6">
    <name type="scientific">Papaver nudicaule</name>
    <name type="common">Iceland poppy</name>
    <dbReference type="NCBI Taxonomy" id="74823"/>
    <lineage>
        <taxon>Eukaryota</taxon>
        <taxon>Viridiplantae</taxon>
        <taxon>Streptophyta</taxon>
        <taxon>Embryophyta</taxon>
        <taxon>Tracheophyta</taxon>
        <taxon>Spermatophyta</taxon>
        <taxon>Magnoliopsida</taxon>
        <taxon>Ranunculales</taxon>
        <taxon>Papaveraceae</taxon>
        <taxon>Papaveroideae</taxon>
        <taxon>Papaver</taxon>
    </lineage>
</organism>
<gene>
    <name evidence="5" type="ORF">MKW94_025559</name>
</gene>
<dbReference type="AlphaFoldDB" id="A0AA42B2A4"/>
<dbReference type="PROSITE" id="PS51747">
    <property type="entry name" value="CYT_DCMP_DEAMINASES_2"/>
    <property type="match status" value="1"/>
</dbReference>
<keyword evidence="6" id="KW-1185">Reference proteome</keyword>
<keyword evidence="1" id="KW-0819">tRNA processing</keyword>
<dbReference type="GO" id="GO:0052717">
    <property type="term" value="F:tRNA-specific adenosine-34 deaminase activity"/>
    <property type="evidence" value="ECO:0007669"/>
    <property type="project" value="UniProtKB-EC"/>
</dbReference>
<dbReference type="Gene3D" id="3.40.140.10">
    <property type="entry name" value="Cytidine Deaminase, domain 2"/>
    <property type="match status" value="1"/>
</dbReference>
<feature type="region of interest" description="Disordered" evidence="3">
    <location>
        <begin position="288"/>
        <end position="318"/>
    </location>
</feature>